<dbReference type="SMART" id="SM00212">
    <property type="entry name" value="UBCc"/>
    <property type="match status" value="1"/>
</dbReference>
<dbReference type="Pfam" id="PF00179">
    <property type="entry name" value="UQ_con"/>
    <property type="match status" value="1"/>
</dbReference>
<gene>
    <name evidence="4" type="ORF">K444DRAFT_349801</name>
</gene>
<keyword evidence="5" id="KW-1185">Reference proteome</keyword>
<dbReference type="EMBL" id="KZ613783">
    <property type="protein sequence ID" value="PMD62777.1"/>
    <property type="molecule type" value="Genomic_DNA"/>
</dbReference>
<evidence type="ECO:0000256" key="2">
    <source>
        <dbReference type="SAM" id="MobiDB-lite"/>
    </source>
</evidence>
<proteinExistence type="predicted"/>
<dbReference type="OrthoDB" id="109543at2759"/>
<evidence type="ECO:0000313" key="5">
    <source>
        <dbReference type="Proteomes" id="UP000235371"/>
    </source>
</evidence>
<dbReference type="Gene3D" id="3.10.110.10">
    <property type="entry name" value="Ubiquitin Conjugating Enzyme"/>
    <property type="match status" value="1"/>
</dbReference>
<dbReference type="Proteomes" id="UP000235371">
    <property type="component" value="Unassembled WGS sequence"/>
</dbReference>
<accession>A0A2J6TID2</accession>
<organism evidence="4 5">
    <name type="scientific">Hyaloscypha bicolor E</name>
    <dbReference type="NCBI Taxonomy" id="1095630"/>
    <lineage>
        <taxon>Eukaryota</taxon>
        <taxon>Fungi</taxon>
        <taxon>Dikarya</taxon>
        <taxon>Ascomycota</taxon>
        <taxon>Pezizomycotina</taxon>
        <taxon>Leotiomycetes</taxon>
        <taxon>Helotiales</taxon>
        <taxon>Hyaloscyphaceae</taxon>
        <taxon>Hyaloscypha</taxon>
        <taxon>Hyaloscypha bicolor</taxon>
    </lineage>
</organism>
<feature type="region of interest" description="Disordered" evidence="2">
    <location>
        <begin position="169"/>
        <end position="223"/>
    </location>
</feature>
<keyword evidence="1" id="KW-0833">Ubl conjugation pathway</keyword>
<dbReference type="InterPro" id="IPR016135">
    <property type="entry name" value="UBQ-conjugating_enzyme/RWD"/>
</dbReference>
<sequence>MANTLKQRLLRDIAELQSKPYPNIELHVQDDDLTKACLILTVEGYGPMHLTVTFPSNYPLAPPRIQMDSDVAHPNIFDTYICASILNTTEGYTPAYTLKGTAIQLLSFFGSDKIEQVGGGYSVDLDRYRAIQSRSRAVIRTHNCTKCSFGLRTLKNSTVGSTAAATQTLTLVSRTSPPSPPSSMTDGDSANQWPTLQQSSPSKQPTILGRNARRRKAKENALARARAAEMAPIAAPITPPEADTEKKPRRMQDMGLANEVLLLICEKLETEDLMAFAEAWTRVGAVMTRFDVIRIRELQCFCLKKDYRSVKLGVGVAVVHRGRIGSLESEFDLLSQEGYITHKICRSVHGVPFEFWLPLPISRGHWNKVRDDIRMSLSSISSAANLGAVPPVEVIYHFMNDIVVKLNTQTSEATTRSPYYPYEEMSTGTMNRASEKAIESYFHCFHLLLCMATTQPAIVQSANALLRGFGQGKSSKTECPNLGTLLVAALVSDVEMSDGMIKSIIKETITRNVVWMLDSKGANMPELAYLEPSAVSHYRLQKTFEASKTSYRLLMFLNLFRKTAVGNPRKPLTQLRDEAFERHGAPPRGAAKGLAQSIKRIGTISDFPQFLVAMDVGQVSATWFTNFLRECVEASVKKGYSRMPFSQGHALALRQRKEPGVEVTEGVYALDNVDISRASFFLGKTGAQVNRGNGRRR</sequence>
<dbReference type="InterPro" id="IPR050113">
    <property type="entry name" value="Ub_conjugating_enzyme"/>
</dbReference>
<dbReference type="InterPro" id="IPR000608">
    <property type="entry name" value="UBC"/>
</dbReference>
<dbReference type="PROSITE" id="PS50127">
    <property type="entry name" value="UBC_2"/>
    <property type="match status" value="1"/>
</dbReference>
<feature type="compositionally biased region" description="Polar residues" evidence="2">
    <location>
        <begin position="184"/>
        <end position="205"/>
    </location>
</feature>
<feature type="domain" description="UBC core" evidence="3">
    <location>
        <begin position="4"/>
        <end position="148"/>
    </location>
</feature>
<dbReference type="GeneID" id="36580175"/>
<dbReference type="STRING" id="1095630.A0A2J6TID2"/>
<evidence type="ECO:0000259" key="3">
    <source>
        <dbReference type="PROSITE" id="PS50127"/>
    </source>
</evidence>
<dbReference type="PANTHER" id="PTHR24067">
    <property type="entry name" value="UBIQUITIN-CONJUGATING ENZYME E2"/>
    <property type="match status" value="1"/>
</dbReference>
<evidence type="ECO:0000256" key="1">
    <source>
        <dbReference type="ARBA" id="ARBA00022786"/>
    </source>
</evidence>
<dbReference type="AlphaFoldDB" id="A0A2J6TID2"/>
<dbReference type="RefSeq" id="XP_024739681.1">
    <property type="nucleotide sequence ID" value="XM_024872094.1"/>
</dbReference>
<dbReference type="InParanoid" id="A0A2J6TID2"/>
<protein>
    <recommendedName>
        <fullName evidence="3">UBC core domain-containing protein</fullName>
    </recommendedName>
</protein>
<evidence type="ECO:0000313" key="4">
    <source>
        <dbReference type="EMBL" id="PMD62777.1"/>
    </source>
</evidence>
<dbReference type="SUPFAM" id="SSF54495">
    <property type="entry name" value="UBC-like"/>
    <property type="match status" value="1"/>
</dbReference>
<reference evidence="4 5" key="1">
    <citation type="submission" date="2016-04" db="EMBL/GenBank/DDBJ databases">
        <title>A degradative enzymes factory behind the ericoid mycorrhizal symbiosis.</title>
        <authorList>
            <consortium name="DOE Joint Genome Institute"/>
            <person name="Martino E."/>
            <person name="Morin E."/>
            <person name="Grelet G."/>
            <person name="Kuo A."/>
            <person name="Kohler A."/>
            <person name="Daghino S."/>
            <person name="Barry K."/>
            <person name="Choi C."/>
            <person name="Cichocki N."/>
            <person name="Clum A."/>
            <person name="Copeland A."/>
            <person name="Hainaut M."/>
            <person name="Haridas S."/>
            <person name="Labutti K."/>
            <person name="Lindquist E."/>
            <person name="Lipzen A."/>
            <person name="Khouja H.-R."/>
            <person name="Murat C."/>
            <person name="Ohm R."/>
            <person name="Olson A."/>
            <person name="Spatafora J."/>
            <person name="Veneault-Fourrey C."/>
            <person name="Henrissat B."/>
            <person name="Grigoriev I."/>
            <person name="Martin F."/>
            <person name="Perotto S."/>
        </authorList>
    </citation>
    <scope>NUCLEOTIDE SEQUENCE [LARGE SCALE GENOMIC DNA]</scope>
    <source>
        <strain evidence="4 5">E</strain>
    </source>
</reference>
<name>A0A2J6TID2_9HELO</name>